<keyword evidence="2" id="KW-1185">Reference proteome</keyword>
<sequence length="72" mass="8437">MAVSRVKKVIEEIKKFTATEKIEFFRSLIAEGILDNKDEFSEEEIADIRAALREVARGEWVDFDEFRKSQNL</sequence>
<dbReference type="EMBL" id="CDRZ01000260">
    <property type="protein sequence ID" value="CEO89836.1"/>
    <property type="molecule type" value="Genomic_DNA"/>
</dbReference>
<evidence type="ECO:0000313" key="1">
    <source>
        <dbReference type="EMBL" id="CEO89836.1"/>
    </source>
</evidence>
<proteinExistence type="predicted"/>
<evidence type="ECO:0000313" key="2">
    <source>
        <dbReference type="Proteomes" id="UP000046155"/>
    </source>
</evidence>
<gene>
    <name evidence="1" type="ORF">SSCH_610002</name>
</gene>
<name>A0A0B7MPC2_9FIRM</name>
<accession>A0A0B7MPC2</accession>
<dbReference type="OrthoDB" id="2112709at2"/>
<reference evidence="2" key="1">
    <citation type="submission" date="2015-01" db="EMBL/GenBank/DDBJ databases">
        <authorList>
            <person name="Manzoor Shahid"/>
            <person name="Zubair Saima"/>
        </authorList>
    </citation>
    <scope>NUCLEOTIDE SEQUENCE [LARGE SCALE GENOMIC DNA]</scope>
    <source>
        <strain evidence="2">Sp3</strain>
    </source>
</reference>
<protein>
    <submittedName>
        <fullName evidence="1">Uncharacterized protein</fullName>
    </submittedName>
</protein>
<dbReference type="AlphaFoldDB" id="A0A0B7MPC2"/>
<dbReference type="RefSeq" id="WP_044665704.1">
    <property type="nucleotide sequence ID" value="NZ_CDRZ01000260.1"/>
</dbReference>
<organism evidence="1 2">
    <name type="scientific">Syntrophaceticus schinkii</name>
    <dbReference type="NCBI Taxonomy" id="499207"/>
    <lineage>
        <taxon>Bacteria</taxon>
        <taxon>Bacillati</taxon>
        <taxon>Bacillota</taxon>
        <taxon>Clostridia</taxon>
        <taxon>Thermoanaerobacterales</taxon>
        <taxon>Thermoanaerobacterales Family III. Incertae Sedis</taxon>
        <taxon>Syntrophaceticus</taxon>
    </lineage>
</organism>
<dbReference type="Proteomes" id="UP000046155">
    <property type="component" value="Unassembled WGS sequence"/>
</dbReference>